<feature type="domain" description="EamA" evidence="7">
    <location>
        <begin position="19"/>
        <end position="151"/>
    </location>
</feature>
<evidence type="ECO:0000256" key="2">
    <source>
        <dbReference type="ARBA" id="ARBA00022475"/>
    </source>
</evidence>
<feature type="transmembrane region" description="Helical" evidence="6">
    <location>
        <begin position="81"/>
        <end position="99"/>
    </location>
</feature>
<feature type="transmembrane region" description="Helical" evidence="6">
    <location>
        <begin position="195"/>
        <end position="214"/>
    </location>
</feature>
<gene>
    <name evidence="8" type="ORF">BCF53_12148</name>
</gene>
<evidence type="ECO:0000256" key="1">
    <source>
        <dbReference type="ARBA" id="ARBA00004651"/>
    </source>
</evidence>
<proteinExistence type="predicted"/>
<feature type="domain" description="EamA" evidence="7">
    <location>
        <begin position="166"/>
        <end position="301"/>
    </location>
</feature>
<dbReference type="EMBL" id="SLZR01000021">
    <property type="protein sequence ID" value="TCS37130.1"/>
    <property type="molecule type" value="Genomic_DNA"/>
</dbReference>
<evidence type="ECO:0000256" key="5">
    <source>
        <dbReference type="ARBA" id="ARBA00023136"/>
    </source>
</evidence>
<evidence type="ECO:0000256" key="4">
    <source>
        <dbReference type="ARBA" id="ARBA00022989"/>
    </source>
</evidence>
<evidence type="ECO:0000256" key="3">
    <source>
        <dbReference type="ARBA" id="ARBA00022692"/>
    </source>
</evidence>
<dbReference type="PANTHER" id="PTHR32322">
    <property type="entry name" value="INNER MEMBRANE TRANSPORTER"/>
    <property type="match status" value="1"/>
</dbReference>
<comment type="subcellular location">
    <subcellularLocation>
        <location evidence="1">Cell membrane</location>
        <topology evidence="1">Multi-pass membrane protein</topology>
    </subcellularLocation>
</comment>
<dbReference type="Proteomes" id="UP000295793">
    <property type="component" value="Unassembled WGS sequence"/>
</dbReference>
<evidence type="ECO:0000313" key="8">
    <source>
        <dbReference type="EMBL" id="TCS37130.1"/>
    </source>
</evidence>
<keyword evidence="4 6" id="KW-1133">Transmembrane helix</keyword>
<keyword evidence="2" id="KW-1003">Cell membrane</keyword>
<dbReference type="SUPFAM" id="SSF103481">
    <property type="entry name" value="Multidrug resistance efflux transporter EmrE"/>
    <property type="match status" value="2"/>
</dbReference>
<sequence>MQQTATISSPNLKALFTTIALLTLPPLFWAGNFIVGRSVSGVVPPLTLSFLRWVIASLVLLPFTWRILAKEWPLYRQHRRRILLASVTGICAFNSLIYVGLQSTTANNAMILNAFIPLLISLFGVLFLKLQLRVNQWLGMIISFMGVLAIVSHGSLQQLLSFSLNPGDIWVFSAMICWAVYTLTIKNMPAAINRYGLMSIQMMIGVVILLPFYLGELTTVGAPQWSYHAAFALAYVGIMPSVVAYLIYSTSVARLGPARAGQSINLLPVFGVVLSLLFLGESIHLYQLAGMALIFAGLFATTRSAGRD</sequence>
<feature type="transmembrane region" description="Helical" evidence="6">
    <location>
        <begin position="12"/>
        <end position="30"/>
    </location>
</feature>
<dbReference type="GO" id="GO:0005886">
    <property type="term" value="C:plasma membrane"/>
    <property type="evidence" value="ECO:0007669"/>
    <property type="project" value="UniProtKB-SubCell"/>
</dbReference>
<reference evidence="8 9" key="1">
    <citation type="submission" date="2019-03" db="EMBL/GenBank/DDBJ databases">
        <title>Genomic Encyclopedia of Archaeal and Bacterial Type Strains, Phase II (KMG-II): from individual species to whole genera.</title>
        <authorList>
            <person name="Goeker M."/>
        </authorList>
    </citation>
    <scope>NUCLEOTIDE SEQUENCE [LARGE SCALE GENOMIC DNA]</scope>
    <source>
        <strain evidence="8 9">DSM 15388</strain>
    </source>
</reference>
<keyword evidence="9" id="KW-1185">Reference proteome</keyword>
<dbReference type="OrthoDB" id="4167046at2"/>
<dbReference type="InterPro" id="IPR000620">
    <property type="entry name" value="EamA_dom"/>
</dbReference>
<comment type="caution">
    <text evidence="8">The sequence shown here is derived from an EMBL/GenBank/DDBJ whole genome shotgun (WGS) entry which is preliminary data.</text>
</comment>
<evidence type="ECO:0000259" key="7">
    <source>
        <dbReference type="Pfam" id="PF00892"/>
    </source>
</evidence>
<evidence type="ECO:0000313" key="9">
    <source>
        <dbReference type="Proteomes" id="UP000295793"/>
    </source>
</evidence>
<feature type="transmembrane region" description="Helical" evidence="6">
    <location>
        <begin position="137"/>
        <end position="156"/>
    </location>
</feature>
<feature type="transmembrane region" description="Helical" evidence="6">
    <location>
        <begin position="260"/>
        <end position="279"/>
    </location>
</feature>
<feature type="transmembrane region" description="Helical" evidence="6">
    <location>
        <begin position="111"/>
        <end position="130"/>
    </location>
</feature>
<dbReference type="PANTHER" id="PTHR32322:SF18">
    <property type="entry name" value="S-ADENOSYLMETHIONINE_S-ADENOSYLHOMOCYSTEINE TRANSPORTER"/>
    <property type="match status" value="1"/>
</dbReference>
<feature type="transmembrane region" description="Helical" evidence="6">
    <location>
        <begin position="50"/>
        <end position="69"/>
    </location>
</feature>
<keyword evidence="3 6" id="KW-0812">Transmembrane</keyword>
<organism evidence="8 9">
    <name type="scientific">Reinekea marinisedimentorum</name>
    <dbReference type="NCBI Taxonomy" id="230495"/>
    <lineage>
        <taxon>Bacteria</taxon>
        <taxon>Pseudomonadati</taxon>
        <taxon>Pseudomonadota</taxon>
        <taxon>Gammaproteobacteria</taxon>
        <taxon>Oceanospirillales</taxon>
        <taxon>Saccharospirillaceae</taxon>
        <taxon>Reinekea</taxon>
    </lineage>
</organism>
<feature type="transmembrane region" description="Helical" evidence="6">
    <location>
        <begin position="285"/>
        <end position="302"/>
    </location>
</feature>
<feature type="transmembrane region" description="Helical" evidence="6">
    <location>
        <begin position="162"/>
        <end position="183"/>
    </location>
</feature>
<feature type="transmembrane region" description="Helical" evidence="6">
    <location>
        <begin position="226"/>
        <end position="248"/>
    </location>
</feature>
<dbReference type="AlphaFoldDB" id="A0A4V2UIQ7"/>
<dbReference type="InterPro" id="IPR037185">
    <property type="entry name" value="EmrE-like"/>
</dbReference>
<name>A0A4V2UIQ7_9GAMM</name>
<keyword evidence="5 6" id="KW-0472">Membrane</keyword>
<dbReference type="Pfam" id="PF00892">
    <property type="entry name" value="EamA"/>
    <property type="match status" value="2"/>
</dbReference>
<evidence type="ECO:0000256" key="6">
    <source>
        <dbReference type="SAM" id="Phobius"/>
    </source>
</evidence>
<dbReference type="InterPro" id="IPR050638">
    <property type="entry name" value="AA-Vitamin_Transporters"/>
</dbReference>
<accession>A0A4V2UIQ7</accession>
<protein>
    <submittedName>
        <fullName evidence="8">Threonine/homoserine efflux transporter RhtA</fullName>
    </submittedName>
</protein>